<dbReference type="HOGENOM" id="CLU_2565673_0_0_2"/>
<keyword evidence="3" id="KW-1185">Reference proteome</keyword>
<dbReference type="OrthoDB" id="196792at2157"/>
<dbReference type="eggNOG" id="arCOG14258">
    <property type="taxonomic scope" value="Archaea"/>
</dbReference>
<proteinExistence type="predicted"/>
<evidence type="ECO:0008006" key="4">
    <source>
        <dbReference type="Google" id="ProtNLM"/>
    </source>
</evidence>
<evidence type="ECO:0000313" key="3">
    <source>
        <dbReference type="Proteomes" id="UP000010878"/>
    </source>
</evidence>
<dbReference type="RefSeq" id="WP_015319434.1">
    <property type="nucleotide sequence ID" value="NC_019974.1"/>
</dbReference>
<dbReference type="AlphaFoldDB" id="L0JTB2"/>
<evidence type="ECO:0000256" key="1">
    <source>
        <dbReference type="SAM" id="MobiDB-lite"/>
    </source>
</evidence>
<feature type="region of interest" description="Disordered" evidence="1">
    <location>
        <begin position="1"/>
        <end position="29"/>
    </location>
</feature>
<protein>
    <recommendedName>
        <fullName evidence="4">Transcriptional regulator</fullName>
    </recommendedName>
</protein>
<reference evidence="2 3" key="1">
    <citation type="submission" date="2012-11" db="EMBL/GenBank/DDBJ databases">
        <title>FINISHED of Natronococcus occultus SP4, DSM 3396.</title>
        <authorList>
            <consortium name="DOE Joint Genome Institute"/>
            <person name="Eisen J."/>
            <person name="Huntemann M."/>
            <person name="Wei C.-L."/>
            <person name="Han J."/>
            <person name="Detter J.C."/>
            <person name="Han C."/>
            <person name="Tapia R."/>
            <person name="Chen A."/>
            <person name="Kyrpides N."/>
            <person name="Mavromatis K."/>
            <person name="Markowitz V."/>
            <person name="Szeto E."/>
            <person name="Ivanova N."/>
            <person name="Mikhailova N."/>
            <person name="Ovchinnikova G."/>
            <person name="Pagani I."/>
            <person name="Pati A."/>
            <person name="Goodwin L."/>
            <person name="Nordberg H.P."/>
            <person name="Cantor M.N."/>
            <person name="Hua S.X."/>
            <person name="Woyke T."/>
            <person name="Eisen J."/>
            <person name="Klenk H.-P."/>
            <person name="Klenk H.-P."/>
        </authorList>
    </citation>
    <scope>NUCLEOTIDE SEQUENCE [LARGE SCALE GENOMIC DNA]</scope>
    <source>
        <strain evidence="2 3">SP4</strain>
    </source>
</reference>
<dbReference type="STRING" id="694430.Natoc_0095"/>
<dbReference type="Proteomes" id="UP000010878">
    <property type="component" value="Chromosome"/>
</dbReference>
<dbReference type="EMBL" id="CP003929">
    <property type="protein sequence ID" value="AGB35976.1"/>
    <property type="molecule type" value="Genomic_DNA"/>
</dbReference>
<organism evidence="2 3">
    <name type="scientific">Natronococcus occultus SP4</name>
    <dbReference type="NCBI Taxonomy" id="694430"/>
    <lineage>
        <taxon>Archaea</taxon>
        <taxon>Methanobacteriati</taxon>
        <taxon>Methanobacteriota</taxon>
        <taxon>Stenosarchaea group</taxon>
        <taxon>Halobacteria</taxon>
        <taxon>Halobacteriales</taxon>
        <taxon>Natrialbaceae</taxon>
        <taxon>Natronococcus</taxon>
    </lineage>
</organism>
<dbReference type="KEGG" id="nou:Natoc_0095"/>
<name>L0JTB2_9EURY</name>
<gene>
    <name evidence="2" type="ORF">Natoc_0095</name>
</gene>
<sequence>MTSSQPDGSADENSLAPAEITERFDELEPGDAVTVNNRDLIYEVVETDDYAVVAEAPDGHRVTFSQNLQSGGWTVNEPVFAVEPVEE</sequence>
<dbReference type="GeneID" id="14404394"/>
<evidence type="ECO:0000313" key="2">
    <source>
        <dbReference type="EMBL" id="AGB35976.1"/>
    </source>
</evidence>
<accession>L0JTB2</accession>